<keyword evidence="8 10" id="KW-0414">Isoprene biosynthesis</keyword>
<sequence>MSPHGSMIAPAKVNLALHVVGRRADGFHLLDTLVAFTGDGDLLEVEDGAEDDFFVSGHYAAHVPIGSGNLVTRARDLLRETFGGDARAPVRLHLEKNLPVASGVGGGSADAAAALRLLARHWDLAINETDLIRLGLRLGADVPMCLASKPLIARGIGEALETLPAFPALPLVLVNPNIPLSTPEVFSALERRDNAPLPALEDLPDAASAVRWLDGARNDLEMPARRLVPQIEDGLGALRRAGALTARMSGSGATCFGIFSSADAAARARRALACEHPEWFVLETETLAAEQPDADHAHP</sequence>
<evidence type="ECO:0000259" key="12">
    <source>
        <dbReference type="Pfam" id="PF08544"/>
    </source>
</evidence>
<feature type="domain" description="GHMP kinase C-terminal" evidence="12">
    <location>
        <begin position="215"/>
        <end position="275"/>
    </location>
</feature>
<dbReference type="GO" id="GO:0050515">
    <property type="term" value="F:4-(cytidine 5'-diphospho)-2-C-methyl-D-erythritol kinase activity"/>
    <property type="evidence" value="ECO:0007669"/>
    <property type="project" value="UniProtKB-EC"/>
</dbReference>
<dbReference type="EMBL" id="JAWLIP010000007">
    <property type="protein sequence ID" value="MDV6227737.1"/>
    <property type="molecule type" value="Genomic_DNA"/>
</dbReference>
<evidence type="ECO:0000256" key="2">
    <source>
        <dbReference type="ARBA" id="ARBA00012052"/>
    </source>
</evidence>
<dbReference type="PANTHER" id="PTHR43527">
    <property type="entry name" value="4-DIPHOSPHOCYTIDYL-2-C-METHYL-D-ERYTHRITOL KINASE, CHLOROPLASTIC"/>
    <property type="match status" value="1"/>
</dbReference>
<accession>A0ABU4ANB1</accession>
<dbReference type="SUPFAM" id="SSF55060">
    <property type="entry name" value="GHMP Kinase, C-terminal domain"/>
    <property type="match status" value="1"/>
</dbReference>
<comment type="catalytic activity">
    <reaction evidence="10">
        <text>4-CDP-2-C-methyl-D-erythritol + ATP = 4-CDP-2-C-methyl-D-erythritol 2-phosphate + ADP + H(+)</text>
        <dbReference type="Rhea" id="RHEA:18437"/>
        <dbReference type="ChEBI" id="CHEBI:15378"/>
        <dbReference type="ChEBI" id="CHEBI:30616"/>
        <dbReference type="ChEBI" id="CHEBI:57823"/>
        <dbReference type="ChEBI" id="CHEBI:57919"/>
        <dbReference type="ChEBI" id="CHEBI:456216"/>
        <dbReference type="EC" id="2.7.1.148"/>
    </reaction>
</comment>
<comment type="similarity">
    <text evidence="1 10">Belongs to the GHMP kinase family. IspE subfamily.</text>
</comment>
<evidence type="ECO:0000256" key="10">
    <source>
        <dbReference type="HAMAP-Rule" id="MF_00061"/>
    </source>
</evidence>
<dbReference type="InterPro" id="IPR006204">
    <property type="entry name" value="GHMP_kinase_N_dom"/>
</dbReference>
<dbReference type="InterPro" id="IPR036554">
    <property type="entry name" value="GHMP_kinase_C_sf"/>
</dbReference>
<dbReference type="Gene3D" id="3.30.70.890">
    <property type="entry name" value="GHMP kinase, C-terminal domain"/>
    <property type="match status" value="1"/>
</dbReference>
<reference evidence="13 14" key="1">
    <citation type="submission" date="2023-10" db="EMBL/GenBank/DDBJ databases">
        <authorList>
            <person name="Venkata Ramana C."/>
            <person name="Sasikala C."/>
            <person name="Dhurka M."/>
        </authorList>
    </citation>
    <scope>NUCLEOTIDE SEQUENCE [LARGE SCALE GENOMIC DNA]</scope>
    <source>
        <strain evidence="13 14">KCTC 32151</strain>
    </source>
</reference>
<dbReference type="NCBIfam" id="TIGR00154">
    <property type="entry name" value="ispE"/>
    <property type="match status" value="1"/>
</dbReference>
<evidence type="ECO:0000256" key="5">
    <source>
        <dbReference type="ARBA" id="ARBA00022741"/>
    </source>
</evidence>
<evidence type="ECO:0000256" key="8">
    <source>
        <dbReference type="ARBA" id="ARBA00023229"/>
    </source>
</evidence>
<keyword evidence="5 10" id="KW-0547">Nucleotide-binding</keyword>
<gene>
    <name evidence="10" type="primary">ispE</name>
    <name evidence="13" type="ORF">R2G56_15665</name>
</gene>
<feature type="binding site" evidence="10">
    <location>
        <begin position="99"/>
        <end position="109"/>
    </location>
    <ligand>
        <name>ATP</name>
        <dbReference type="ChEBI" id="CHEBI:30616"/>
    </ligand>
</feature>
<evidence type="ECO:0000256" key="4">
    <source>
        <dbReference type="ARBA" id="ARBA00022679"/>
    </source>
</evidence>
<dbReference type="Pfam" id="PF08544">
    <property type="entry name" value="GHMP_kinases_C"/>
    <property type="match status" value="1"/>
</dbReference>
<keyword evidence="14" id="KW-1185">Reference proteome</keyword>
<feature type="domain" description="GHMP kinase N-terminal" evidence="11">
    <location>
        <begin position="69"/>
        <end position="147"/>
    </location>
</feature>
<dbReference type="InterPro" id="IPR004424">
    <property type="entry name" value="IspE"/>
</dbReference>
<dbReference type="HAMAP" id="MF_00061">
    <property type="entry name" value="IspE"/>
    <property type="match status" value="1"/>
</dbReference>
<proteinExistence type="inferred from homology"/>
<dbReference type="RefSeq" id="WP_317561898.1">
    <property type="nucleotide sequence ID" value="NZ_JAWLIP010000007.1"/>
</dbReference>
<keyword evidence="4 10" id="KW-0808">Transferase</keyword>
<evidence type="ECO:0000259" key="11">
    <source>
        <dbReference type="Pfam" id="PF00288"/>
    </source>
</evidence>
<name>A0ABU4ANB1_9HYPH</name>
<comment type="caution">
    <text evidence="13">The sequence shown here is derived from an EMBL/GenBank/DDBJ whole genome shotgun (WGS) entry which is preliminary data.</text>
</comment>
<keyword evidence="6 10" id="KW-0418">Kinase</keyword>
<dbReference type="Pfam" id="PF00288">
    <property type="entry name" value="GHMP_kinases_N"/>
    <property type="match status" value="1"/>
</dbReference>
<dbReference type="PIRSF" id="PIRSF010376">
    <property type="entry name" value="IspE"/>
    <property type="match status" value="1"/>
</dbReference>
<keyword evidence="7 10" id="KW-0067">ATP-binding</keyword>
<dbReference type="Proteomes" id="UP001185659">
    <property type="component" value="Unassembled WGS sequence"/>
</dbReference>
<evidence type="ECO:0000256" key="6">
    <source>
        <dbReference type="ARBA" id="ARBA00022777"/>
    </source>
</evidence>
<dbReference type="Gene3D" id="3.30.230.10">
    <property type="match status" value="1"/>
</dbReference>
<dbReference type="InterPro" id="IPR014721">
    <property type="entry name" value="Ribsml_uS5_D2-typ_fold_subgr"/>
</dbReference>
<dbReference type="NCBIfam" id="NF011202">
    <property type="entry name" value="PRK14608.1"/>
    <property type="match status" value="1"/>
</dbReference>
<protein>
    <recommendedName>
        <fullName evidence="3 10">4-diphosphocytidyl-2-C-methyl-D-erythritol kinase</fullName>
        <shortName evidence="10">CMK</shortName>
        <ecNumber evidence="2 10">2.7.1.148</ecNumber>
    </recommendedName>
    <alternativeName>
        <fullName evidence="9 10">4-(cytidine-5'-diphospho)-2-C-methyl-D-erythritol kinase</fullName>
    </alternativeName>
</protein>
<evidence type="ECO:0000256" key="7">
    <source>
        <dbReference type="ARBA" id="ARBA00022840"/>
    </source>
</evidence>
<feature type="active site" evidence="10">
    <location>
        <position position="141"/>
    </location>
</feature>
<dbReference type="InterPro" id="IPR013750">
    <property type="entry name" value="GHMP_kinase_C_dom"/>
</dbReference>
<comment type="pathway">
    <text evidence="10">Isoprenoid biosynthesis; isopentenyl diphosphate biosynthesis via DXP pathway; isopentenyl diphosphate from 1-deoxy-D-xylulose 5-phosphate: step 3/6.</text>
</comment>
<evidence type="ECO:0000313" key="13">
    <source>
        <dbReference type="EMBL" id="MDV6227737.1"/>
    </source>
</evidence>
<evidence type="ECO:0000313" key="14">
    <source>
        <dbReference type="Proteomes" id="UP001185659"/>
    </source>
</evidence>
<organism evidence="13 14">
    <name type="scientific">Nitratireductor aquimarinus</name>
    <dbReference type="NCBI Taxonomy" id="889300"/>
    <lineage>
        <taxon>Bacteria</taxon>
        <taxon>Pseudomonadati</taxon>
        <taxon>Pseudomonadota</taxon>
        <taxon>Alphaproteobacteria</taxon>
        <taxon>Hyphomicrobiales</taxon>
        <taxon>Phyllobacteriaceae</taxon>
        <taxon>Nitratireductor</taxon>
    </lineage>
</organism>
<dbReference type="EC" id="2.7.1.148" evidence="2 10"/>
<feature type="active site" evidence="10">
    <location>
        <position position="12"/>
    </location>
</feature>
<evidence type="ECO:0000256" key="3">
    <source>
        <dbReference type="ARBA" id="ARBA00017473"/>
    </source>
</evidence>
<evidence type="ECO:0000256" key="1">
    <source>
        <dbReference type="ARBA" id="ARBA00009684"/>
    </source>
</evidence>
<evidence type="ECO:0000256" key="9">
    <source>
        <dbReference type="ARBA" id="ARBA00032554"/>
    </source>
</evidence>
<dbReference type="PANTHER" id="PTHR43527:SF2">
    <property type="entry name" value="4-DIPHOSPHOCYTIDYL-2-C-METHYL-D-ERYTHRITOL KINASE, CHLOROPLASTIC"/>
    <property type="match status" value="1"/>
</dbReference>
<dbReference type="SUPFAM" id="SSF54211">
    <property type="entry name" value="Ribosomal protein S5 domain 2-like"/>
    <property type="match status" value="1"/>
</dbReference>
<comment type="function">
    <text evidence="10">Catalyzes the phosphorylation of the position 2 hydroxy group of 4-diphosphocytidyl-2C-methyl-D-erythritol.</text>
</comment>
<dbReference type="InterPro" id="IPR020568">
    <property type="entry name" value="Ribosomal_Su5_D2-typ_SF"/>
</dbReference>